<dbReference type="InterPro" id="IPR006140">
    <property type="entry name" value="D-isomer_DH_NAD-bd"/>
</dbReference>
<evidence type="ECO:0000313" key="4">
    <source>
        <dbReference type="EMBL" id="MDH1177218.1"/>
    </source>
</evidence>
<gene>
    <name evidence="4" type="ORF">N5C72_03970</name>
</gene>
<dbReference type="AlphaFoldDB" id="A0ABD4YPT1"/>
<feature type="domain" description="D-isomer specific 2-hydroxyacid dehydrogenase NAD-binding" evidence="3">
    <location>
        <begin position="125"/>
        <end position="300"/>
    </location>
</feature>
<proteinExistence type="predicted"/>
<dbReference type="SUPFAM" id="SSF51735">
    <property type="entry name" value="NAD(P)-binding Rossmann-fold domains"/>
    <property type="match status" value="1"/>
</dbReference>
<dbReference type="EMBL" id="JAOBZK010000003">
    <property type="protein sequence ID" value="MDH1177218.1"/>
    <property type="molecule type" value="Genomic_DNA"/>
</dbReference>
<dbReference type="InterPro" id="IPR036291">
    <property type="entry name" value="NAD(P)-bd_dom_sf"/>
</dbReference>
<evidence type="ECO:0000313" key="5">
    <source>
        <dbReference type="Proteomes" id="UP001158644"/>
    </source>
</evidence>
<dbReference type="PANTHER" id="PTHR43333">
    <property type="entry name" value="2-HACID_DH_C DOMAIN-CONTAINING PROTEIN"/>
    <property type="match status" value="1"/>
</dbReference>
<dbReference type="Gene3D" id="3.40.50.720">
    <property type="entry name" value="NAD(P)-binding Rossmann-like Domain"/>
    <property type="match status" value="2"/>
</dbReference>
<dbReference type="PROSITE" id="PS00671">
    <property type="entry name" value="D_2_HYDROXYACID_DH_3"/>
    <property type="match status" value="1"/>
</dbReference>
<sequence length="335" mass="35175">MNTAAPALGLLLSAKVDAAHGPRLDGLAQAGGVRLQRHRVEAADPGHIDVAFFSRDLYEGSSLRKPGPLSDAFFRVADAAPNLRWLHVCSSGQDLPQYAPTLARGIPVTASTGVTAAPIAQTAVAAILAQSRGFDRWLASQAQRAWQPLTGDARPRDLASMRVVVLGAGAIGQEIGRLCSALGLSTTAVRRRAEPTPGFDTVIGLDQLDDVLPHCDWLVLALPLNASTAGIVGGRQLARLPRGARIVNVARGELVDQAALTHALATGHLAGAYLDTFTEEPLPAASPLWSLPSVWISPHNSAAALGHEDRVVDGFADRLQHWLAAHAAALGAARR</sequence>
<comment type="caution">
    <text evidence="4">The sequence shown here is derived from an EMBL/GenBank/DDBJ whole genome shotgun (WGS) entry which is preliminary data.</text>
</comment>
<name>A0ABD4YPT1_9BURK</name>
<keyword evidence="1" id="KW-0560">Oxidoreductase</keyword>
<dbReference type="InterPro" id="IPR029753">
    <property type="entry name" value="D-isomer_DH_CS"/>
</dbReference>
<evidence type="ECO:0000256" key="1">
    <source>
        <dbReference type="ARBA" id="ARBA00023002"/>
    </source>
</evidence>
<dbReference type="SUPFAM" id="SSF52283">
    <property type="entry name" value="Formate/glycerate dehydrogenase catalytic domain-like"/>
    <property type="match status" value="1"/>
</dbReference>
<evidence type="ECO:0000259" key="3">
    <source>
        <dbReference type="Pfam" id="PF02826"/>
    </source>
</evidence>
<dbReference type="RefSeq" id="WP_279989436.1">
    <property type="nucleotide sequence ID" value="NZ_JAOBZK010000003.1"/>
</dbReference>
<reference evidence="4 5" key="1">
    <citation type="submission" date="2022-09" db="EMBL/GenBank/DDBJ databases">
        <title>Intensive care unit water sources are persistently colonized with multi-drug resistant bacteria and are the site of extensive horizontal gene transfer of antibiotic resistance genes.</title>
        <authorList>
            <person name="Diorio-Toth L."/>
        </authorList>
    </citation>
    <scope>NUCLEOTIDE SEQUENCE [LARGE SCALE GENOMIC DNA]</scope>
    <source>
        <strain evidence="4 5">GD03967</strain>
    </source>
</reference>
<evidence type="ECO:0000256" key="2">
    <source>
        <dbReference type="ARBA" id="ARBA00023027"/>
    </source>
</evidence>
<dbReference type="CDD" id="cd05300">
    <property type="entry name" value="2-Hacid_dh_1"/>
    <property type="match status" value="1"/>
</dbReference>
<dbReference type="GO" id="GO:0016616">
    <property type="term" value="F:oxidoreductase activity, acting on the CH-OH group of donors, NAD or NADP as acceptor"/>
    <property type="evidence" value="ECO:0007669"/>
    <property type="project" value="UniProtKB-ARBA"/>
</dbReference>
<keyword evidence="2" id="KW-0520">NAD</keyword>
<accession>A0ABD4YPT1</accession>
<dbReference type="Pfam" id="PF02826">
    <property type="entry name" value="2-Hacid_dh_C"/>
    <property type="match status" value="1"/>
</dbReference>
<dbReference type="PANTHER" id="PTHR43333:SF1">
    <property type="entry name" value="D-ISOMER SPECIFIC 2-HYDROXYACID DEHYDROGENASE NAD-BINDING DOMAIN-CONTAINING PROTEIN"/>
    <property type="match status" value="1"/>
</dbReference>
<organism evidence="4 5">
    <name type="scientific">Achromobacter mucicolens</name>
    <dbReference type="NCBI Taxonomy" id="1389922"/>
    <lineage>
        <taxon>Bacteria</taxon>
        <taxon>Pseudomonadati</taxon>
        <taxon>Pseudomonadota</taxon>
        <taxon>Betaproteobacteria</taxon>
        <taxon>Burkholderiales</taxon>
        <taxon>Alcaligenaceae</taxon>
        <taxon>Achromobacter</taxon>
    </lineage>
</organism>
<protein>
    <submittedName>
        <fullName evidence="4">D-2-hydroxyacid dehydrogenase</fullName>
    </submittedName>
</protein>
<dbReference type="Proteomes" id="UP001158644">
    <property type="component" value="Unassembled WGS sequence"/>
</dbReference>